<organism evidence="1 2">
    <name type="scientific">Xanthomonas fragariae</name>
    <dbReference type="NCBI Taxonomy" id="48664"/>
    <lineage>
        <taxon>Bacteria</taxon>
        <taxon>Pseudomonadati</taxon>
        <taxon>Pseudomonadota</taxon>
        <taxon>Gammaproteobacteria</taxon>
        <taxon>Lysobacterales</taxon>
        <taxon>Lysobacteraceae</taxon>
        <taxon>Xanthomonas</taxon>
    </lineage>
</organism>
<sequence>MCCAFGAGIGRASGPERHIGRLPPPRCITTARPPTVVLIILNFGVRLRLSTKGQQSSSLLLQTLLLQTLLLQTLLLQTLQLHTPQFM</sequence>
<evidence type="ECO:0000313" key="2">
    <source>
        <dbReference type="Proteomes" id="UP000195877"/>
    </source>
</evidence>
<name>A0ABY1RMB8_9XANT</name>
<evidence type="ECO:0000313" key="1">
    <source>
        <dbReference type="EMBL" id="SMQ98409.1"/>
    </source>
</evidence>
<dbReference type="Proteomes" id="UP000195877">
    <property type="component" value="Chromosome 1"/>
</dbReference>
<reference evidence="1 2" key="1">
    <citation type="submission" date="2017-05" db="EMBL/GenBank/DDBJ databases">
        <authorList>
            <person name="Blom J."/>
        </authorList>
    </citation>
    <scope>NUCLEOTIDE SEQUENCE [LARGE SCALE GENOMIC DNA]</scope>
    <source>
        <strain evidence="1">PD885</strain>
    </source>
</reference>
<gene>
    <name evidence="1" type="ORF">PD885_01158</name>
</gene>
<proteinExistence type="predicted"/>
<dbReference type="EMBL" id="LT853882">
    <property type="protein sequence ID" value="SMQ98409.1"/>
    <property type="molecule type" value="Genomic_DNA"/>
</dbReference>
<keyword evidence="2" id="KW-1185">Reference proteome</keyword>
<accession>A0ABY1RMB8</accession>
<protein>
    <submittedName>
        <fullName evidence="1">Uncharacterized protein</fullName>
    </submittedName>
</protein>